<feature type="compositionally biased region" description="Basic and acidic residues" evidence="4">
    <location>
        <begin position="374"/>
        <end position="389"/>
    </location>
</feature>
<dbReference type="AlphaFoldDB" id="A0A1J4JAB9"/>
<dbReference type="RefSeq" id="XP_068347534.1">
    <property type="nucleotide sequence ID" value="XM_068512640.1"/>
</dbReference>
<proteinExistence type="inferred from homology"/>
<protein>
    <recommendedName>
        <fullName evidence="5">Peptidase M14 domain-containing protein</fullName>
    </recommendedName>
</protein>
<comment type="caution">
    <text evidence="6">The sequence shown here is derived from an EMBL/GenBank/DDBJ whole genome shotgun (WGS) entry which is preliminary data.</text>
</comment>
<dbReference type="Gene3D" id="3.40.630.10">
    <property type="entry name" value="Zn peptidases"/>
    <property type="match status" value="2"/>
</dbReference>
<dbReference type="InterPro" id="IPR040626">
    <property type="entry name" value="Pepdidase_M14_N"/>
</dbReference>
<evidence type="ECO:0000256" key="4">
    <source>
        <dbReference type="SAM" id="MobiDB-lite"/>
    </source>
</evidence>
<feature type="region of interest" description="Disordered" evidence="4">
    <location>
        <begin position="368"/>
        <end position="410"/>
    </location>
</feature>
<dbReference type="GO" id="GO:0008270">
    <property type="term" value="F:zinc ion binding"/>
    <property type="evidence" value="ECO:0007669"/>
    <property type="project" value="InterPro"/>
</dbReference>
<dbReference type="SUPFAM" id="SSF53187">
    <property type="entry name" value="Zn-dependent exopeptidases"/>
    <property type="match status" value="1"/>
</dbReference>
<keyword evidence="7" id="KW-1185">Reference proteome</keyword>
<feature type="compositionally biased region" description="Basic and acidic residues" evidence="4">
    <location>
        <begin position="400"/>
        <end position="409"/>
    </location>
</feature>
<dbReference type="InterPro" id="IPR050821">
    <property type="entry name" value="Cytosolic_carboxypeptidase"/>
</dbReference>
<dbReference type="PROSITE" id="PS52035">
    <property type="entry name" value="PEPTIDASE_M14"/>
    <property type="match status" value="1"/>
</dbReference>
<feature type="active site" description="Proton donor/acceptor" evidence="3">
    <location>
        <position position="564"/>
    </location>
</feature>
<dbReference type="PANTHER" id="PTHR12756:SF11">
    <property type="entry name" value="CYTOSOLIC CARBOXYPEPTIDASE 1"/>
    <property type="match status" value="1"/>
</dbReference>
<organism evidence="6 7">
    <name type="scientific">Tritrichomonas foetus</name>
    <dbReference type="NCBI Taxonomy" id="1144522"/>
    <lineage>
        <taxon>Eukaryota</taxon>
        <taxon>Metamonada</taxon>
        <taxon>Parabasalia</taxon>
        <taxon>Tritrichomonadida</taxon>
        <taxon>Tritrichomonadidae</taxon>
        <taxon>Tritrichomonas</taxon>
    </lineage>
</organism>
<accession>A0A1J4JAB9</accession>
<dbReference type="Pfam" id="PF18027">
    <property type="entry name" value="Pepdidase_M14_N"/>
    <property type="match status" value="1"/>
</dbReference>
<feature type="domain" description="Peptidase M14" evidence="5">
    <location>
        <begin position="213"/>
        <end position="588"/>
    </location>
</feature>
<sequence length="707" mass="81447">MLSDSSSDDEIQAEFIPKESIKDKLTIIHHGNPPPEPQPFAINTSTKKPHWPADLWESGTLIYNINRPEINLKPPTVRSDKVLRFESRFESGNLCSAYHIGPDTYHLVLEYDKNKSGSCQWFYFQMKNIRKDIKYTFYISGFHKTTTIDKGGVKVFYYSEIRAKLENISWSRGGYNYEYGVTQRNLKGGKRASMQFQIRFPYDNDTVYLCYALPYTYSDLQRYIMNWQKEHPLIFSSSILCKTLGGRDCPLLTITAPGSSQRDFLVFTARVHPGESNGSVVLHGLIEFLLSDHPAAKYLVENYIIKIVPMLNIDGVVEGFYRIGLSGVDLNRVWTNPDPVLHPVITATKELIRSLSQKNDNLIKVNMNSESDENQAKEETKQQLNDKRINNSFQQRNSKPSHELNQIRDNDDDNFCRSNYLKSSFTTEKNFHLIENHNNIFFHNFDNLKNKANSQLFNKTESESENFESESEKSEKIENNRNRVAVYIDFHGHSRLNGSFAYGCPNPDDLSLMNTEKLLPRMISFLSDAFSWGSCQFSFPKERKAASRIVIRKELGIIHSFTIESSFGGIITGPRSGVLYDENVWKELGSKCGEGVYHMVTKDTSPLAYYVMQELQMITPLDNNDEEEDSRNHKNNLVVIHPNHNLNEEDESDENEFIGKRKTRYGTPSLFHMENPKNFMIANPKIITDRPPGYIAPKWSQIQLTKR</sequence>
<dbReference type="OrthoDB" id="10253041at2759"/>
<comment type="cofactor">
    <cofactor evidence="1">
        <name>Zn(2+)</name>
        <dbReference type="ChEBI" id="CHEBI:29105"/>
    </cofactor>
</comment>
<dbReference type="Gene3D" id="2.60.40.3120">
    <property type="match status" value="1"/>
</dbReference>
<comment type="similarity">
    <text evidence="2 3">Belongs to the peptidase M14 family.</text>
</comment>
<dbReference type="InterPro" id="IPR000834">
    <property type="entry name" value="Peptidase_M14"/>
</dbReference>
<dbReference type="GeneID" id="94847344"/>
<dbReference type="EMBL" id="MLAK01001322">
    <property type="protein sequence ID" value="OHS94397.1"/>
    <property type="molecule type" value="Genomic_DNA"/>
</dbReference>
<dbReference type="Proteomes" id="UP000179807">
    <property type="component" value="Unassembled WGS sequence"/>
</dbReference>
<dbReference type="PANTHER" id="PTHR12756">
    <property type="entry name" value="CYTOSOLIC CARBOXYPEPTIDASE"/>
    <property type="match status" value="1"/>
</dbReference>
<evidence type="ECO:0000256" key="1">
    <source>
        <dbReference type="ARBA" id="ARBA00001947"/>
    </source>
</evidence>
<name>A0A1J4JAB9_9EUKA</name>
<evidence type="ECO:0000256" key="3">
    <source>
        <dbReference type="PROSITE-ProRule" id="PRU01379"/>
    </source>
</evidence>
<gene>
    <name evidence="6" type="ORF">TRFO_39428</name>
</gene>
<dbReference type="GO" id="GO:0006508">
    <property type="term" value="P:proteolysis"/>
    <property type="evidence" value="ECO:0007669"/>
    <property type="project" value="InterPro"/>
</dbReference>
<dbReference type="Pfam" id="PF00246">
    <property type="entry name" value="Peptidase_M14"/>
    <property type="match status" value="1"/>
</dbReference>
<dbReference type="GO" id="GO:0004181">
    <property type="term" value="F:metallocarboxypeptidase activity"/>
    <property type="evidence" value="ECO:0007669"/>
    <property type="project" value="InterPro"/>
</dbReference>
<evidence type="ECO:0000256" key="2">
    <source>
        <dbReference type="ARBA" id="ARBA00005988"/>
    </source>
</evidence>
<evidence type="ECO:0000313" key="7">
    <source>
        <dbReference type="Proteomes" id="UP000179807"/>
    </source>
</evidence>
<evidence type="ECO:0000313" key="6">
    <source>
        <dbReference type="EMBL" id="OHS94397.1"/>
    </source>
</evidence>
<evidence type="ECO:0000259" key="5">
    <source>
        <dbReference type="PROSITE" id="PS52035"/>
    </source>
</evidence>
<dbReference type="VEuPathDB" id="TrichDB:TRFO_39428"/>
<reference evidence="6" key="1">
    <citation type="submission" date="2016-10" db="EMBL/GenBank/DDBJ databases">
        <authorList>
            <person name="Benchimol M."/>
            <person name="Almeida L.G."/>
            <person name="Vasconcelos A.T."/>
            <person name="Perreira-Neves A."/>
            <person name="Rosa I.A."/>
            <person name="Tasca T."/>
            <person name="Bogo M.R."/>
            <person name="de Souza W."/>
        </authorList>
    </citation>
    <scope>NUCLEOTIDE SEQUENCE [LARGE SCALE GENOMIC DNA]</scope>
    <source>
        <strain evidence="6">K</strain>
    </source>
</reference>